<evidence type="ECO:0000256" key="4">
    <source>
        <dbReference type="ARBA" id="ARBA00023136"/>
    </source>
</evidence>
<dbReference type="InterPro" id="IPR050911">
    <property type="entry name" value="DRAM/TMEM150_Autophagy_Mod"/>
</dbReference>
<keyword evidence="2 5" id="KW-0812">Transmembrane</keyword>
<dbReference type="GO" id="GO:0007033">
    <property type="term" value="P:vacuole organization"/>
    <property type="evidence" value="ECO:0007669"/>
    <property type="project" value="EnsemblFungi"/>
</dbReference>
<dbReference type="OrthoDB" id="10032492at2759"/>
<evidence type="ECO:0000313" key="7">
    <source>
        <dbReference type="EMBL" id="CCE90811.1"/>
    </source>
</evidence>
<dbReference type="Pfam" id="PF10277">
    <property type="entry name" value="Frag1"/>
    <property type="match status" value="1"/>
</dbReference>
<dbReference type="EMBL" id="HE616743">
    <property type="protein sequence ID" value="CCE90811.1"/>
    <property type="molecule type" value="Genomic_DNA"/>
</dbReference>
<dbReference type="PANTHER" id="PTHR21324:SF2">
    <property type="entry name" value="EG:22E5.9 PROTEIN"/>
    <property type="match status" value="1"/>
</dbReference>
<organism evidence="7 8">
    <name type="scientific">Torulaspora delbrueckii</name>
    <name type="common">Yeast</name>
    <name type="synonym">Candida colliculosa</name>
    <dbReference type="NCBI Taxonomy" id="4950"/>
    <lineage>
        <taxon>Eukaryota</taxon>
        <taxon>Fungi</taxon>
        <taxon>Dikarya</taxon>
        <taxon>Ascomycota</taxon>
        <taxon>Saccharomycotina</taxon>
        <taxon>Saccharomycetes</taxon>
        <taxon>Saccharomycetales</taxon>
        <taxon>Saccharomycetaceae</taxon>
        <taxon>Torulaspora</taxon>
    </lineage>
</organism>
<dbReference type="GO" id="GO:0061093">
    <property type="term" value="P:negative regulation of phospholipid translocation"/>
    <property type="evidence" value="ECO:0007669"/>
    <property type="project" value="EnsemblFungi"/>
</dbReference>
<evidence type="ECO:0000256" key="1">
    <source>
        <dbReference type="ARBA" id="ARBA00004127"/>
    </source>
</evidence>
<feature type="transmembrane region" description="Helical" evidence="5">
    <location>
        <begin position="272"/>
        <end position="290"/>
    </location>
</feature>
<dbReference type="PANTHER" id="PTHR21324">
    <property type="entry name" value="FASTING-INDUCIBLE INTEGRAL MEMBRANE PROTEIN TM6P1-RELATED"/>
    <property type="match status" value="1"/>
</dbReference>
<dbReference type="FunCoup" id="G8ZQB7">
    <property type="interactions" value="89"/>
</dbReference>
<accession>G8ZQB7</accession>
<feature type="transmembrane region" description="Helical" evidence="5">
    <location>
        <begin position="143"/>
        <end position="165"/>
    </location>
</feature>
<feature type="domain" description="CWH43-like N-terminal" evidence="6">
    <location>
        <begin position="9"/>
        <end position="289"/>
    </location>
</feature>
<evidence type="ECO:0000256" key="5">
    <source>
        <dbReference type="SAM" id="Phobius"/>
    </source>
</evidence>
<keyword evidence="3 5" id="KW-1133">Transmembrane helix</keyword>
<gene>
    <name evidence="7" type="primary">TDEL0B06820</name>
    <name evidence="7" type="ORF">TDEL_0B06820</name>
</gene>
<dbReference type="GeneID" id="11505206"/>
<dbReference type="GO" id="GO:0012505">
    <property type="term" value="C:endomembrane system"/>
    <property type="evidence" value="ECO:0007669"/>
    <property type="project" value="UniProtKB-SubCell"/>
</dbReference>
<evidence type="ECO:0000256" key="3">
    <source>
        <dbReference type="ARBA" id="ARBA00022989"/>
    </source>
</evidence>
<dbReference type="AlphaFoldDB" id="G8ZQB7"/>
<keyword evidence="8" id="KW-1185">Reference proteome</keyword>
<name>G8ZQB7_TORDE</name>
<evidence type="ECO:0000256" key="2">
    <source>
        <dbReference type="ARBA" id="ARBA00022692"/>
    </source>
</evidence>
<dbReference type="HOGENOM" id="CLU_050573_1_0_1"/>
<dbReference type="KEGG" id="tdl:TDEL_0B06820"/>
<dbReference type="Proteomes" id="UP000005627">
    <property type="component" value="Chromosome 2"/>
</dbReference>
<dbReference type="eggNOG" id="ENOG502RZQS">
    <property type="taxonomic scope" value="Eukaryota"/>
</dbReference>
<feature type="transmembrane region" description="Helical" evidence="5">
    <location>
        <begin position="171"/>
        <end position="193"/>
    </location>
</feature>
<dbReference type="InterPro" id="IPR019402">
    <property type="entry name" value="CWH43_N"/>
</dbReference>
<comment type="subcellular location">
    <subcellularLocation>
        <location evidence="1">Endomembrane system</location>
        <topology evidence="1">Multi-pass membrane protein</topology>
    </subcellularLocation>
</comment>
<dbReference type="RefSeq" id="XP_003680022.1">
    <property type="nucleotide sequence ID" value="XM_003679974.1"/>
</dbReference>
<reference evidence="7 8" key="1">
    <citation type="journal article" date="2011" name="Proc. Natl. Acad. Sci. U.S.A.">
        <title>Evolutionary erosion of yeast sex chromosomes by mating-type switching accidents.</title>
        <authorList>
            <person name="Gordon J.L."/>
            <person name="Armisen D."/>
            <person name="Proux-Wera E."/>
            <person name="Oheigeartaigh S.S."/>
            <person name="Byrne K.P."/>
            <person name="Wolfe K.H."/>
        </authorList>
    </citation>
    <scope>NUCLEOTIDE SEQUENCE [LARGE SCALE GENOMIC DNA]</scope>
    <source>
        <strain evidence="8">ATCC 10662 / CBS 1146 / NBRC 0425 / NCYC 2629 / NRRL Y-866</strain>
    </source>
</reference>
<feature type="transmembrane region" description="Helical" evidence="5">
    <location>
        <begin position="244"/>
        <end position="260"/>
    </location>
</feature>
<dbReference type="STRING" id="1076872.G8ZQB7"/>
<evidence type="ECO:0000313" key="8">
    <source>
        <dbReference type="Proteomes" id="UP000005627"/>
    </source>
</evidence>
<proteinExistence type="predicted"/>
<evidence type="ECO:0000259" key="6">
    <source>
        <dbReference type="Pfam" id="PF10277"/>
    </source>
</evidence>
<feature type="transmembrane region" description="Helical" evidence="5">
    <location>
        <begin position="9"/>
        <end position="35"/>
    </location>
</feature>
<dbReference type="GO" id="GO:0005886">
    <property type="term" value="C:plasma membrane"/>
    <property type="evidence" value="ECO:0007669"/>
    <property type="project" value="EnsemblFungi"/>
</dbReference>
<keyword evidence="4 5" id="KW-0472">Membrane</keyword>
<sequence>MPIPKPGNYFFLVPIVALVPWYGMLMAMLICWAGQGHPLYAFMDPEDKQNVVYISDIGATNLNPLFIACAGWQGLFYVVTVACEFYQRSGYWPFRLRANYKTSADDGSTSELSVNTMKSQYSEMLASARFLMPPWYTRDERNLIFASFVNGLIGELALLFCSIFTTAKYHTVHITMVVIFIIFLFFSVCCNIAEYMVMGRHYALLHPLAFQGTGSQPVTIDQLKWYQWRGHVWNKFTISGVSKIVWLIFAIVWAICFAAIDDDSKSACFEWLLAFWLGLYFIMLSIDFYFGGRYKKSRYFQHVQSFSGYYKYDEFLASTNFHHVSIPDEGEEVVIHDAEPVSMRAVVV</sequence>
<protein>
    <recommendedName>
        <fullName evidence="6">CWH43-like N-terminal domain-containing protein</fullName>
    </recommendedName>
</protein>
<dbReference type="InParanoid" id="G8ZQB7"/>
<dbReference type="GO" id="GO:0030036">
    <property type="term" value="P:actin cytoskeleton organization"/>
    <property type="evidence" value="ECO:0007669"/>
    <property type="project" value="EnsemblFungi"/>
</dbReference>